<evidence type="ECO:0000313" key="4">
    <source>
        <dbReference type="Proteomes" id="UP000024376"/>
    </source>
</evidence>
<evidence type="ECO:0000256" key="1">
    <source>
        <dbReference type="SAM" id="MobiDB-lite"/>
    </source>
</evidence>
<dbReference type="KEGG" id="trr:M419DRAFT_71616"/>
<feature type="compositionally biased region" description="Basic and acidic residues" evidence="1">
    <location>
        <begin position="213"/>
        <end position="222"/>
    </location>
</feature>
<name>A0A024SII0_HYPJR</name>
<dbReference type="Gene3D" id="1.20.58.340">
    <property type="entry name" value="Magnesium transport protein CorA, transmembrane region"/>
    <property type="match status" value="1"/>
</dbReference>
<dbReference type="OrthoDB" id="3561681at2759"/>
<keyword evidence="2" id="KW-0812">Transmembrane</keyword>
<organism evidence="3 4">
    <name type="scientific">Hypocrea jecorina (strain ATCC 56765 / BCRC 32924 / NRRL 11460 / Rut C-30)</name>
    <name type="common">Trichoderma reesei</name>
    <dbReference type="NCBI Taxonomy" id="1344414"/>
    <lineage>
        <taxon>Eukaryota</taxon>
        <taxon>Fungi</taxon>
        <taxon>Dikarya</taxon>
        <taxon>Ascomycota</taxon>
        <taxon>Pezizomycotina</taxon>
        <taxon>Sordariomycetes</taxon>
        <taxon>Hypocreomycetidae</taxon>
        <taxon>Hypocreales</taxon>
        <taxon>Hypocreaceae</taxon>
        <taxon>Trichoderma</taxon>
    </lineage>
</organism>
<feature type="region of interest" description="Disordered" evidence="1">
    <location>
        <begin position="178"/>
        <end position="247"/>
    </location>
</feature>
<keyword evidence="2" id="KW-1133">Transmembrane helix</keyword>
<dbReference type="AlphaFoldDB" id="A0A024SII0"/>
<dbReference type="EMBL" id="KI911140">
    <property type="protein sequence ID" value="ETS05556.1"/>
    <property type="molecule type" value="Genomic_DNA"/>
</dbReference>
<gene>
    <name evidence="3" type="ORF">M419DRAFT_71616</name>
</gene>
<reference evidence="4" key="1">
    <citation type="journal article" date="2013" name="Ind. Biotechnol.">
        <title>Comparative genomics analysis of Trichoderma reesei strains.</title>
        <authorList>
            <person name="Koike H."/>
            <person name="Aerts A."/>
            <person name="LaButti K."/>
            <person name="Grigoriev I.V."/>
            <person name="Baker S.E."/>
        </authorList>
    </citation>
    <scope>NUCLEOTIDE SEQUENCE [LARGE SCALE GENOMIC DNA]</scope>
    <source>
        <strain evidence="4">ATCC 56765 / BCRC 32924 / NRRL 11460 / Rut C-30</strain>
    </source>
</reference>
<keyword evidence="2" id="KW-0472">Membrane</keyword>
<feature type="transmembrane region" description="Helical" evidence="2">
    <location>
        <begin position="102"/>
        <end position="121"/>
    </location>
</feature>
<evidence type="ECO:0000256" key="2">
    <source>
        <dbReference type="SAM" id="Phobius"/>
    </source>
</evidence>
<sequence length="247" mass="28195">MTWCRILIRFIREKAKHLKDNLPELHSKLEVPRRMLEERAEFVLSNIECAAVYDGLKERMEAQQTVLFNLLAQSDNRINIGLAQDSKEMAIASKQDSSAMKIIALLTTFFLPGTFIASFFAMPLFDWSAPTLSRVTNRHFWVYWAVTGPLTLAIMVGVMVWALWHNRYVERLQKTARESVGKRAAGDNGQNTDDSQKSGSEEDEGQNTDTEQSPERDAEKTGFRQKYSLRGLLHRQKRQSATAEAEP</sequence>
<proteinExistence type="predicted"/>
<evidence type="ECO:0000313" key="3">
    <source>
        <dbReference type="EMBL" id="ETS05556.1"/>
    </source>
</evidence>
<feature type="transmembrane region" description="Helical" evidence="2">
    <location>
        <begin position="141"/>
        <end position="164"/>
    </location>
</feature>
<protein>
    <submittedName>
        <fullName evidence="3">Uncharacterized protein</fullName>
    </submittedName>
</protein>
<accession>A0A024SII0</accession>
<dbReference type="HOGENOM" id="CLU_1125216_0_0_1"/>
<dbReference type="Proteomes" id="UP000024376">
    <property type="component" value="Unassembled WGS sequence"/>
</dbReference>